<dbReference type="InterPro" id="IPR004447">
    <property type="entry name" value="Peptidase_S41A"/>
</dbReference>
<dbReference type="Pfam" id="PF00595">
    <property type="entry name" value="PDZ"/>
    <property type="match status" value="1"/>
</dbReference>
<proteinExistence type="inferred from homology"/>
<evidence type="ECO:0000256" key="6">
    <source>
        <dbReference type="SAM" id="SignalP"/>
    </source>
</evidence>
<dbReference type="SUPFAM" id="SSF50156">
    <property type="entry name" value="PDZ domain-like"/>
    <property type="match status" value="1"/>
</dbReference>
<reference evidence="8 9" key="1">
    <citation type="submission" date="2017-08" db="EMBL/GenBank/DDBJ databases">
        <title>Reclassification of Bisgaard taxon 37 and 44.</title>
        <authorList>
            <person name="Christensen H."/>
        </authorList>
    </citation>
    <scope>NUCLEOTIDE SEQUENCE [LARGE SCALE GENOMIC DNA]</scope>
    <source>
        <strain evidence="8 9">B96_4</strain>
    </source>
</reference>
<dbReference type="Proteomes" id="UP000266258">
    <property type="component" value="Unassembled WGS sequence"/>
</dbReference>
<dbReference type="SMART" id="SM00245">
    <property type="entry name" value="TSPc"/>
    <property type="match status" value="1"/>
</dbReference>
<dbReference type="InterPro" id="IPR005151">
    <property type="entry name" value="Tail-specific_protease"/>
</dbReference>
<dbReference type="CDD" id="cd06782">
    <property type="entry name" value="cpPDZ_CPP-like"/>
    <property type="match status" value="1"/>
</dbReference>
<dbReference type="Gene3D" id="2.30.42.10">
    <property type="match status" value="1"/>
</dbReference>
<dbReference type="PANTHER" id="PTHR32060">
    <property type="entry name" value="TAIL-SPECIFIC PROTEASE"/>
    <property type="match status" value="1"/>
</dbReference>
<sequence length="709" mass="79411">MKKTFLKTVFVATLASLTAIMSVSQTANAVVISSTKASPIDNRTYLQNSILDRFVVNSSILSASFTPAQNQFYPFRQVQGQFAQFHYDRVRINRGSEHAEKVLEFYLSVLDPNKIYFTQQDVDGFKSQFTRGSTPKLTNDLNIAWQIYRIYVQRATEINRAQAAYILSLKDKQPNLDTNGVLALGEKASYRNANRKSVDELARELALSRLISIKLEKTTFSWSEICAYAIRGLVNFQSILNNTSNSDVFGLFMNSYTVGGADYHSKFFPAERQSDFADGLSRSFVGIGVSFKGNTDGTFEIVSVLPGGPSAKQGGIEKGDEILAVSNDNRNWTSVEGLSQDRVVRLIRGQRNTKVFLRLLSSNGYTKVVSIVRGEVEKQDETAKLETYRVGGKKYGVLSFGMFYTGVANDIRKLIEDNRDIAGLIIDLRNNGGGLVDELLRMSELFFGPYAPIFQVTSSPSQVVGNVKLSSTYDFNNRASLFTKPIIVLINGYSASASEILGAAIQDYKRGIVVGSTSYGKGTVQEPRPISDFSNDGISIITIQKFFRLTGGATQFNGVTPDVNITAIPAAADSERTGFNPLPYSVINETRFTAFTDYVKPAYIQQLKDLEQNWSKTNKEYRDYANFILRVHKENEAKVSYINYSRRLDYQKFYERESLNRYNSWAKANGKKTYPNYRAFTNADVTTGPDPVLDLVKQMLVTYTNNFRN</sequence>
<dbReference type="SUPFAM" id="SSF52096">
    <property type="entry name" value="ClpP/crotonase"/>
    <property type="match status" value="1"/>
</dbReference>
<keyword evidence="2 5" id="KW-0645">Protease</keyword>
<evidence type="ECO:0000313" key="8">
    <source>
        <dbReference type="EMBL" id="RIY33391.1"/>
    </source>
</evidence>
<dbReference type="InterPro" id="IPR040573">
    <property type="entry name" value="TSP_N"/>
</dbReference>
<evidence type="ECO:0000256" key="2">
    <source>
        <dbReference type="ARBA" id="ARBA00022670"/>
    </source>
</evidence>
<dbReference type="GO" id="GO:0006508">
    <property type="term" value="P:proteolysis"/>
    <property type="evidence" value="ECO:0007669"/>
    <property type="project" value="UniProtKB-KW"/>
</dbReference>
<protein>
    <recommendedName>
        <fullName evidence="7">PDZ domain-containing protein</fullName>
    </recommendedName>
</protein>
<gene>
    <name evidence="8" type="ORF">CJP74_02040</name>
</gene>
<keyword evidence="4 5" id="KW-0720">Serine protease</keyword>
<dbReference type="EMBL" id="NRJH01000016">
    <property type="protein sequence ID" value="RIY33391.1"/>
    <property type="molecule type" value="Genomic_DNA"/>
</dbReference>
<feature type="domain" description="PDZ" evidence="7">
    <location>
        <begin position="287"/>
        <end position="348"/>
    </location>
</feature>
<dbReference type="Pfam" id="PF11818">
    <property type="entry name" value="DUF3340"/>
    <property type="match status" value="1"/>
</dbReference>
<dbReference type="GO" id="GO:0004175">
    <property type="term" value="F:endopeptidase activity"/>
    <property type="evidence" value="ECO:0007669"/>
    <property type="project" value="TreeGrafter"/>
</dbReference>
<organism evidence="8 9">
    <name type="scientific">Psittacicella melopsittaci</name>
    <dbReference type="NCBI Taxonomy" id="2028576"/>
    <lineage>
        <taxon>Bacteria</taxon>
        <taxon>Pseudomonadati</taxon>
        <taxon>Pseudomonadota</taxon>
        <taxon>Gammaproteobacteria</taxon>
        <taxon>Pasteurellales</taxon>
        <taxon>Psittacicellaceae</taxon>
        <taxon>Psittacicella</taxon>
    </lineage>
</organism>
<dbReference type="Pfam" id="PF17804">
    <property type="entry name" value="TSP_NTD"/>
    <property type="match status" value="1"/>
</dbReference>
<dbReference type="InterPro" id="IPR029045">
    <property type="entry name" value="ClpP/crotonase-like_dom_sf"/>
</dbReference>
<keyword evidence="3 5" id="KW-0378">Hydrolase</keyword>
<dbReference type="Gene3D" id="3.90.226.10">
    <property type="entry name" value="2-enoyl-CoA Hydratase, Chain A, domain 1"/>
    <property type="match status" value="1"/>
</dbReference>
<accession>A0A3A1Y7A2</accession>
<dbReference type="CDD" id="cd07560">
    <property type="entry name" value="Peptidase_S41_CPP"/>
    <property type="match status" value="1"/>
</dbReference>
<comment type="similarity">
    <text evidence="1 5">Belongs to the peptidase S41A family.</text>
</comment>
<name>A0A3A1Y7A2_9GAMM</name>
<dbReference type="GO" id="GO:0030288">
    <property type="term" value="C:outer membrane-bounded periplasmic space"/>
    <property type="evidence" value="ECO:0007669"/>
    <property type="project" value="TreeGrafter"/>
</dbReference>
<dbReference type="NCBIfam" id="TIGR00225">
    <property type="entry name" value="prc"/>
    <property type="match status" value="1"/>
</dbReference>
<keyword evidence="6" id="KW-0732">Signal</keyword>
<dbReference type="Pfam" id="PF03572">
    <property type="entry name" value="Peptidase_S41"/>
    <property type="match status" value="1"/>
</dbReference>
<dbReference type="PANTHER" id="PTHR32060:SF22">
    <property type="entry name" value="CARBOXYL-TERMINAL-PROCESSING PEPTIDASE 3, CHLOROPLASTIC"/>
    <property type="match status" value="1"/>
</dbReference>
<evidence type="ECO:0000256" key="4">
    <source>
        <dbReference type="ARBA" id="ARBA00022825"/>
    </source>
</evidence>
<dbReference type="InterPro" id="IPR020992">
    <property type="entry name" value="Tail_Prtase_C"/>
</dbReference>
<evidence type="ECO:0000256" key="5">
    <source>
        <dbReference type="RuleBase" id="RU004404"/>
    </source>
</evidence>
<evidence type="ECO:0000259" key="7">
    <source>
        <dbReference type="PROSITE" id="PS50106"/>
    </source>
</evidence>
<keyword evidence="9" id="KW-1185">Reference proteome</keyword>
<dbReference type="InterPro" id="IPR001478">
    <property type="entry name" value="PDZ"/>
</dbReference>
<dbReference type="GO" id="GO:0007165">
    <property type="term" value="P:signal transduction"/>
    <property type="evidence" value="ECO:0007669"/>
    <property type="project" value="TreeGrafter"/>
</dbReference>
<dbReference type="GO" id="GO:0008236">
    <property type="term" value="F:serine-type peptidase activity"/>
    <property type="evidence" value="ECO:0007669"/>
    <property type="project" value="UniProtKB-KW"/>
</dbReference>
<dbReference type="AlphaFoldDB" id="A0A3A1Y7A2"/>
<evidence type="ECO:0000313" key="9">
    <source>
        <dbReference type="Proteomes" id="UP000266258"/>
    </source>
</evidence>
<feature type="signal peptide" evidence="6">
    <location>
        <begin position="1"/>
        <end position="29"/>
    </location>
</feature>
<dbReference type="InterPro" id="IPR036034">
    <property type="entry name" value="PDZ_sf"/>
</dbReference>
<dbReference type="RefSeq" id="WP_119496616.1">
    <property type="nucleotide sequence ID" value="NZ_NRJH01000016.1"/>
</dbReference>
<dbReference type="PROSITE" id="PS50106">
    <property type="entry name" value="PDZ"/>
    <property type="match status" value="1"/>
</dbReference>
<evidence type="ECO:0000256" key="3">
    <source>
        <dbReference type="ARBA" id="ARBA00022801"/>
    </source>
</evidence>
<dbReference type="OrthoDB" id="9812068at2"/>
<dbReference type="SMART" id="SM00228">
    <property type="entry name" value="PDZ"/>
    <property type="match status" value="1"/>
</dbReference>
<feature type="chain" id="PRO_5017369517" description="PDZ domain-containing protein" evidence="6">
    <location>
        <begin position="30"/>
        <end position="709"/>
    </location>
</feature>
<comment type="caution">
    <text evidence="8">The sequence shown here is derived from an EMBL/GenBank/DDBJ whole genome shotgun (WGS) entry which is preliminary data.</text>
</comment>
<evidence type="ECO:0000256" key="1">
    <source>
        <dbReference type="ARBA" id="ARBA00009179"/>
    </source>
</evidence>